<reference evidence="4 5" key="1">
    <citation type="submission" date="2020-08" db="EMBL/GenBank/DDBJ databases">
        <title>Genomic Encyclopedia of Type Strains, Phase IV (KMG-IV): sequencing the most valuable type-strain genomes for metagenomic binning, comparative biology and taxonomic classification.</title>
        <authorList>
            <person name="Goeker M."/>
        </authorList>
    </citation>
    <scope>NUCLEOTIDE SEQUENCE [LARGE SCALE GENOMIC DNA]</scope>
    <source>
        <strain evidence="4 5">DSM 27568</strain>
    </source>
</reference>
<feature type="transmembrane region" description="Helical" evidence="2">
    <location>
        <begin position="20"/>
        <end position="38"/>
    </location>
</feature>
<proteinExistence type="predicted"/>
<protein>
    <recommendedName>
        <fullName evidence="3">TadE-like domain-containing protein</fullName>
    </recommendedName>
</protein>
<organism evidence="4 5">
    <name type="scientific">Novosphingobium fluoreni</name>
    <dbReference type="NCBI Taxonomy" id="1391222"/>
    <lineage>
        <taxon>Bacteria</taxon>
        <taxon>Pseudomonadati</taxon>
        <taxon>Pseudomonadota</taxon>
        <taxon>Alphaproteobacteria</taxon>
        <taxon>Sphingomonadales</taxon>
        <taxon>Sphingomonadaceae</taxon>
        <taxon>Novosphingobium</taxon>
    </lineage>
</organism>
<keyword evidence="2" id="KW-0472">Membrane</keyword>
<comment type="caution">
    <text evidence="4">The sequence shown here is derived from an EMBL/GenBank/DDBJ whole genome shotgun (WGS) entry which is preliminary data.</text>
</comment>
<sequence length="218" mass="23545">MLERLRLQSTFVQDQSGIAITEFAICLPLLLLMISAGIELTNFVMVRQQVSQLALQVADNATRIGTQTSVQTQVNEKQVNDLFQGANLQATGMDFQRNGRIILSSLEVDEDPPKGQYIHWQRCYGSLAYPSSYGVEGDGKKTNKGSFTGMGPTGGKVTALPGIPAIFVQIGYQYQPIITSRFVPTGPITETATMLVRDSRDTSGPGINPVAGVTPSTC</sequence>
<dbReference type="EMBL" id="JACIDY010000011">
    <property type="protein sequence ID" value="MBB3941581.1"/>
    <property type="molecule type" value="Genomic_DNA"/>
</dbReference>
<evidence type="ECO:0000256" key="1">
    <source>
        <dbReference type="SAM" id="MobiDB-lite"/>
    </source>
</evidence>
<name>A0A7W6FZR4_9SPHN</name>
<keyword evidence="2" id="KW-0812">Transmembrane</keyword>
<dbReference type="InterPro" id="IPR012495">
    <property type="entry name" value="TadE-like_dom"/>
</dbReference>
<feature type="region of interest" description="Disordered" evidence="1">
    <location>
        <begin position="198"/>
        <end position="218"/>
    </location>
</feature>
<keyword evidence="2" id="KW-1133">Transmembrane helix</keyword>
<dbReference type="Proteomes" id="UP000561459">
    <property type="component" value="Unassembled WGS sequence"/>
</dbReference>
<evidence type="ECO:0000313" key="4">
    <source>
        <dbReference type="EMBL" id="MBB3941581.1"/>
    </source>
</evidence>
<evidence type="ECO:0000256" key="2">
    <source>
        <dbReference type="SAM" id="Phobius"/>
    </source>
</evidence>
<feature type="domain" description="TadE-like" evidence="3">
    <location>
        <begin position="17"/>
        <end position="58"/>
    </location>
</feature>
<dbReference type="Pfam" id="PF07811">
    <property type="entry name" value="TadE"/>
    <property type="match status" value="1"/>
</dbReference>
<keyword evidence="5" id="KW-1185">Reference proteome</keyword>
<evidence type="ECO:0000313" key="5">
    <source>
        <dbReference type="Proteomes" id="UP000561459"/>
    </source>
</evidence>
<evidence type="ECO:0000259" key="3">
    <source>
        <dbReference type="Pfam" id="PF07811"/>
    </source>
</evidence>
<gene>
    <name evidence="4" type="ORF">GGR39_003262</name>
</gene>
<accession>A0A7W6FZR4</accession>
<dbReference type="RefSeq" id="WP_343055916.1">
    <property type="nucleotide sequence ID" value="NZ_JACIDY010000011.1"/>
</dbReference>
<dbReference type="AlphaFoldDB" id="A0A7W6FZR4"/>